<name>D8SU66_SELML</name>
<dbReference type="InterPro" id="IPR052059">
    <property type="entry name" value="CR_Ser/Thr_kinase"/>
</dbReference>
<dbReference type="InterPro" id="IPR011009">
    <property type="entry name" value="Kinase-like_dom_sf"/>
</dbReference>
<keyword evidence="1" id="KW-0808">Transferase</keyword>
<dbReference type="PANTHER" id="PTHR47973">
    <property type="entry name" value="CYSTEINE-RICH RECEPTOR-LIKE PROTEIN KINASE 3"/>
    <property type="match status" value="1"/>
</dbReference>
<keyword evidence="3" id="KW-0418">Kinase</keyword>
<dbReference type="PROSITE" id="PS50011">
    <property type="entry name" value="PROTEIN_KINASE_DOM"/>
    <property type="match status" value="1"/>
</dbReference>
<accession>D8SU66</accession>
<dbReference type="SUPFAM" id="SSF56112">
    <property type="entry name" value="Protein kinase-like (PK-like)"/>
    <property type="match status" value="1"/>
</dbReference>
<reference evidence="6 7" key="1">
    <citation type="journal article" date="2011" name="Science">
        <title>The Selaginella genome identifies genetic changes associated with the evolution of vascular plants.</title>
        <authorList>
            <person name="Banks J.A."/>
            <person name="Nishiyama T."/>
            <person name="Hasebe M."/>
            <person name="Bowman J.L."/>
            <person name="Gribskov M."/>
            <person name="dePamphilis C."/>
            <person name="Albert V.A."/>
            <person name="Aono N."/>
            <person name="Aoyama T."/>
            <person name="Ambrose B.A."/>
            <person name="Ashton N.W."/>
            <person name="Axtell M.J."/>
            <person name="Barker E."/>
            <person name="Barker M.S."/>
            <person name="Bennetzen J.L."/>
            <person name="Bonawitz N.D."/>
            <person name="Chapple C."/>
            <person name="Cheng C."/>
            <person name="Correa L.G."/>
            <person name="Dacre M."/>
            <person name="DeBarry J."/>
            <person name="Dreyer I."/>
            <person name="Elias M."/>
            <person name="Engstrom E.M."/>
            <person name="Estelle M."/>
            <person name="Feng L."/>
            <person name="Finet C."/>
            <person name="Floyd S.K."/>
            <person name="Frommer W.B."/>
            <person name="Fujita T."/>
            <person name="Gramzow L."/>
            <person name="Gutensohn M."/>
            <person name="Harholt J."/>
            <person name="Hattori M."/>
            <person name="Heyl A."/>
            <person name="Hirai T."/>
            <person name="Hiwatashi Y."/>
            <person name="Ishikawa M."/>
            <person name="Iwata M."/>
            <person name="Karol K.G."/>
            <person name="Koehler B."/>
            <person name="Kolukisaoglu U."/>
            <person name="Kubo M."/>
            <person name="Kurata T."/>
            <person name="Lalonde S."/>
            <person name="Li K."/>
            <person name="Li Y."/>
            <person name="Litt A."/>
            <person name="Lyons E."/>
            <person name="Manning G."/>
            <person name="Maruyama T."/>
            <person name="Michael T.P."/>
            <person name="Mikami K."/>
            <person name="Miyazaki S."/>
            <person name="Morinaga S."/>
            <person name="Murata T."/>
            <person name="Mueller-Roeber B."/>
            <person name="Nelson D.R."/>
            <person name="Obara M."/>
            <person name="Oguri Y."/>
            <person name="Olmstead R.G."/>
            <person name="Onodera N."/>
            <person name="Petersen B.L."/>
            <person name="Pils B."/>
            <person name="Prigge M."/>
            <person name="Rensing S.A."/>
            <person name="Riano-Pachon D.M."/>
            <person name="Roberts A.W."/>
            <person name="Sato Y."/>
            <person name="Scheller H.V."/>
            <person name="Schulz B."/>
            <person name="Schulz C."/>
            <person name="Shakirov E.V."/>
            <person name="Shibagaki N."/>
            <person name="Shinohara N."/>
            <person name="Shippen D.E."/>
            <person name="Soerensen I."/>
            <person name="Sotooka R."/>
            <person name="Sugimoto N."/>
            <person name="Sugita M."/>
            <person name="Sumikawa N."/>
            <person name="Tanurdzic M."/>
            <person name="Theissen G."/>
            <person name="Ulvskov P."/>
            <person name="Wakazuki S."/>
            <person name="Weng J.K."/>
            <person name="Willats W.W."/>
            <person name="Wipf D."/>
            <person name="Wolf P.G."/>
            <person name="Yang L."/>
            <person name="Zimmer A.D."/>
            <person name="Zhu Q."/>
            <person name="Mitros T."/>
            <person name="Hellsten U."/>
            <person name="Loque D."/>
            <person name="Otillar R."/>
            <person name="Salamov A."/>
            <person name="Schmutz J."/>
            <person name="Shapiro H."/>
            <person name="Lindquist E."/>
            <person name="Lucas S."/>
            <person name="Rokhsar D."/>
            <person name="Grigoriev I.V."/>
        </authorList>
    </citation>
    <scope>NUCLEOTIDE SEQUENCE [LARGE SCALE GENOMIC DNA]</scope>
</reference>
<dbReference type="GO" id="GO:0005524">
    <property type="term" value="F:ATP binding"/>
    <property type="evidence" value="ECO:0007669"/>
    <property type="project" value="UniProtKB-KW"/>
</dbReference>
<dbReference type="Gramene" id="EFJ12014">
    <property type="protein sequence ID" value="EFJ12014"/>
    <property type="gene ID" value="SELMODRAFT_124924"/>
</dbReference>
<dbReference type="GO" id="GO:0004674">
    <property type="term" value="F:protein serine/threonine kinase activity"/>
    <property type="evidence" value="ECO:0000318"/>
    <property type="project" value="GO_Central"/>
</dbReference>
<dbReference type="KEGG" id="smo:SELMODRAFT_124924"/>
<evidence type="ECO:0000313" key="6">
    <source>
        <dbReference type="EMBL" id="EFJ12014.1"/>
    </source>
</evidence>
<sequence>MFPPGDYAKRTIIKITDDFNNSNLIGVGGYCAVYKGVFTSGRVVAVKRLRPEYYGGNVKKFDKERRILINVKHPNIVRVYGTCCTKRLKVLVLQYVPNGSLDRKLHQSGSSLHWSSRIDIAAGIAQALAYLHGEWKGKRHPMFWETKASSVLLDDDYNARLTDFRLAKAKPEDNTKTPFSGSIGYTAPAECLSGNRTLPGEVYSFGTLLLEIVTGIRPCDADASQGGLPGLVRQAFPRNVRSIFDPQLGDDVRRVEYFDQMTRCTRIGLICTNELPEERPSMQNVLFMFGQTYSPPRALLPLPGWLLLALGVAEDNHTERPTWSPWSLVPLPIWLMMLLGFAQENGPQRLPNSMLLA</sequence>
<dbReference type="Pfam" id="PF00069">
    <property type="entry name" value="Pkinase"/>
    <property type="match status" value="1"/>
</dbReference>
<dbReference type="EMBL" id="GL377642">
    <property type="protein sequence ID" value="EFJ12014.1"/>
    <property type="molecule type" value="Genomic_DNA"/>
</dbReference>
<evidence type="ECO:0000256" key="4">
    <source>
        <dbReference type="ARBA" id="ARBA00022840"/>
    </source>
</evidence>
<dbReference type="InterPro" id="IPR000719">
    <property type="entry name" value="Prot_kinase_dom"/>
</dbReference>
<protein>
    <recommendedName>
        <fullName evidence="5">Protein kinase domain-containing protein</fullName>
    </recommendedName>
</protein>
<dbReference type="Proteomes" id="UP000001514">
    <property type="component" value="Unassembled WGS sequence"/>
</dbReference>
<evidence type="ECO:0000256" key="3">
    <source>
        <dbReference type="ARBA" id="ARBA00022777"/>
    </source>
</evidence>
<dbReference type="Gene3D" id="3.30.200.20">
    <property type="entry name" value="Phosphorylase Kinase, domain 1"/>
    <property type="match status" value="1"/>
</dbReference>
<organism evidence="7">
    <name type="scientific">Selaginella moellendorffii</name>
    <name type="common">Spikemoss</name>
    <dbReference type="NCBI Taxonomy" id="88036"/>
    <lineage>
        <taxon>Eukaryota</taxon>
        <taxon>Viridiplantae</taxon>
        <taxon>Streptophyta</taxon>
        <taxon>Embryophyta</taxon>
        <taxon>Tracheophyta</taxon>
        <taxon>Lycopodiopsida</taxon>
        <taxon>Selaginellales</taxon>
        <taxon>Selaginellaceae</taxon>
        <taxon>Selaginella</taxon>
    </lineage>
</organism>
<evidence type="ECO:0000313" key="7">
    <source>
        <dbReference type="Proteomes" id="UP000001514"/>
    </source>
</evidence>
<evidence type="ECO:0000259" key="5">
    <source>
        <dbReference type="PROSITE" id="PS50011"/>
    </source>
</evidence>
<dbReference type="InParanoid" id="D8SU66"/>
<feature type="domain" description="Protein kinase" evidence="5">
    <location>
        <begin position="19"/>
        <end position="294"/>
    </location>
</feature>
<dbReference type="Gene3D" id="1.10.510.10">
    <property type="entry name" value="Transferase(Phosphotransferase) domain 1"/>
    <property type="match status" value="1"/>
</dbReference>
<keyword evidence="2" id="KW-0547">Nucleotide-binding</keyword>
<proteinExistence type="predicted"/>
<keyword evidence="4" id="KW-0067">ATP-binding</keyword>
<keyword evidence="7" id="KW-1185">Reference proteome</keyword>
<evidence type="ECO:0000256" key="2">
    <source>
        <dbReference type="ARBA" id="ARBA00022741"/>
    </source>
</evidence>
<dbReference type="AlphaFoldDB" id="D8SU66"/>
<evidence type="ECO:0000256" key="1">
    <source>
        <dbReference type="ARBA" id="ARBA00022679"/>
    </source>
</evidence>
<gene>
    <name evidence="6" type="ORF">SELMODRAFT_124924</name>
</gene>
<dbReference type="HOGENOM" id="CLU_000288_21_4_1"/>